<organism evidence="4 5">
    <name type="scientific">Oceanobacillus oncorhynchi</name>
    <dbReference type="NCBI Taxonomy" id="545501"/>
    <lineage>
        <taxon>Bacteria</taxon>
        <taxon>Bacillati</taxon>
        <taxon>Bacillota</taxon>
        <taxon>Bacilli</taxon>
        <taxon>Bacillales</taxon>
        <taxon>Bacillaceae</taxon>
        <taxon>Oceanobacillus</taxon>
    </lineage>
</organism>
<dbReference type="STRING" id="545501.BN997_00538"/>
<dbReference type="PROSITE" id="PS51186">
    <property type="entry name" value="GNAT"/>
    <property type="match status" value="1"/>
</dbReference>
<dbReference type="GO" id="GO:0016747">
    <property type="term" value="F:acyltransferase activity, transferring groups other than amino-acyl groups"/>
    <property type="evidence" value="ECO:0007669"/>
    <property type="project" value="InterPro"/>
</dbReference>
<proteinExistence type="predicted"/>
<dbReference type="Gene3D" id="3.40.630.30">
    <property type="match status" value="1"/>
</dbReference>
<evidence type="ECO:0000313" key="5">
    <source>
        <dbReference type="Proteomes" id="UP000040453"/>
    </source>
</evidence>
<dbReference type="Pfam" id="PF00583">
    <property type="entry name" value="Acetyltransf_1"/>
    <property type="match status" value="1"/>
</dbReference>
<dbReference type="AlphaFoldDB" id="A0A0A1MLN0"/>
<name>A0A0A1MLN0_9BACI</name>
<evidence type="ECO:0000256" key="1">
    <source>
        <dbReference type="ARBA" id="ARBA00022679"/>
    </source>
</evidence>
<dbReference type="InterPro" id="IPR000182">
    <property type="entry name" value="GNAT_dom"/>
</dbReference>
<accession>A0A0A1MLN0</accession>
<keyword evidence="2" id="KW-0012">Acyltransferase</keyword>
<dbReference type="CDD" id="cd04301">
    <property type="entry name" value="NAT_SF"/>
    <property type="match status" value="1"/>
</dbReference>
<keyword evidence="1 4" id="KW-0808">Transferase</keyword>
<keyword evidence="5" id="KW-1185">Reference proteome</keyword>
<evidence type="ECO:0000313" key="4">
    <source>
        <dbReference type="EMBL" id="CEI80729.1"/>
    </source>
</evidence>
<dbReference type="PANTHER" id="PTHR43800:SF1">
    <property type="entry name" value="PEPTIDYL-LYSINE N-ACETYLTRANSFERASE YJAB"/>
    <property type="match status" value="1"/>
</dbReference>
<dbReference type="OrthoDB" id="8116329at2"/>
<dbReference type="SUPFAM" id="SSF55729">
    <property type="entry name" value="Acyl-CoA N-acyltransferases (Nat)"/>
    <property type="match status" value="1"/>
</dbReference>
<evidence type="ECO:0000259" key="3">
    <source>
        <dbReference type="PROSITE" id="PS51186"/>
    </source>
</evidence>
<dbReference type="PANTHER" id="PTHR43800">
    <property type="entry name" value="PEPTIDYL-LYSINE N-ACETYLTRANSFERASE YJAB"/>
    <property type="match status" value="1"/>
</dbReference>
<reference evidence="4 5" key="1">
    <citation type="submission" date="2014-11" db="EMBL/GenBank/DDBJ databases">
        <authorList>
            <person name="Urmite Genomes Urmite Genomes"/>
        </authorList>
    </citation>
    <scope>NUCLEOTIDE SEQUENCE [LARGE SCALE GENOMIC DNA]</scope>
    <source>
        <strain evidence="4 5">Oc5</strain>
    </source>
</reference>
<dbReference type="RefSeq" id="WP_042529423.1">
    <property type="nucleotide sequence ID" value="NZ_CAXOIH010000008.1"/>
</dbReference>
<dbReference type="EMBL" id="CDGG01000001">
    <property type="protein sequence ID" value="CEI80729.1"/>
    <property type="molecule type" value="Genomic_DNA"/>
</dbReference>
<sequence length="170" mass="19356">MGKLAFYQATEDNVSEIKELTLKAYASIRDLGIHFAAATADDALVKKNINENICFYMKDEDATVATASIRMPWSPHHGPYEIPHIWWVAVDPQYKRKGYASKILDFVEQDYLAHQLHCPSVSLGTAKEHPWLADMYIKRGYQPVGEADLGKGHQTVYLEKLLLGTEYKKR</sequence>
<evidence type="ECO:0000256" key="2">
    <source>
        <dbReference type="ARBA" id="ARBA00023315"/>
    </source>
</evidence>
<gene>
    <name evidence="4" type="primary">ytmI</name>
    <name evidence="4" type="ORF">BN997_00538</name>
</gene>
<protein>
    <submittedName>
        <fullName evidence="4">Putative N-acetyltransferase YtmI</fullName>
    </submittedName>
</protein>
<dbReference type="InterPro" id="IPR016181">
    <property type="entry name" value="Acyl_CoA_acyltransferase"/>
</dbReference>
<dbReference type="Proteomes" id="UP000040453">
    <property type="component" value="Unassembled WGS sequence"/>
</dbReference>
<feature type="domain" description="N-acetyltransferase" evidence="3">
    <location>
        <begin position="15"/>
        <end position="163"/>
    </location>
</feature>